<dbReference type="GO" id="GO:0005524">
    <property type="term" value="F:ATP binding"/>
    <property type="evidence" value="ECO:0007669"/>
    <property type="project" value="UniProtKB-KW"/>
</dbReference>
<dbReference type="Proteomes" id="UP000676336">
    <property type="component" value="Unassembled WGS sequence"/>
</dbReference>
<comment type="caution">
    <text evidence="3">The sequence shown here is derived from an EMBL/GenBank/DDBJ whole genome shotgun (WGS) entry which is preliminary data.</text>
</comment>
<dbReference type="GO" id="GO:0042626">
    <property type="term" value="F:ATPase-coupled transmembrane transporter activity"/>
    <property type="evidence" value="ECO:0007669"/>
    <property type="project" value="TreeGrafter"/>
</dbReference>
<dbReference type="InterPro" id="IPR027417">
    <property type="entry name" value="P-loop_NTPase"/>
</dbReference>
<keyword evidence="2" id="KW-0067">ATP-binding</keyword>
<evidence type="ECO:0000256" key="1">
    <source>
        <dbReference type="ARBA" id="ARBA00022741"/>
    </source>
</evidence>
<evidence type="ECO:0000313" key="4">
    <source>
        <dbReference type="Proteomes" id="UP000676336"/>
    </source>
</evidence>
<reference evidence="3" key="1">
    <citation type="submission" date="2021-02" db="EMBL/GenBank/DDBJ databases">
        <authorList>
            <person name="Nowell W R."/>
        </authorList>
    </citation>
    <scope>NUCLEOTIDE SEQUENCE</scope>
</reference>
<name>A0A8S2WV42_9BILA</name>
<accession>A0A8S2WV42</accession>
<dbReference type="InterPro" id="IPR050173">
    <property type="entry name" value="ABC_transporter_C-like"/>
</dbReference>
<dbReference type="EMBL" id="CAJOBI010072404">
    <property type="protein sequence ID" value="CAF4464080.1"/>
    <property type="molecule type" value="Genomic_DNA"/>
</dbReference>
<dbReference type="GO" id="GO:0016020">
    <property type="term" value="C:membrane"/>
    <property type="evidence" value="ECO:0007669"/>
    <property type="project" value="TreeGrafter"/>
</dbReference>
<dbReference type="PANTHER" id="PTHR24223">
    <property type="entry name" value="ATP-BINDING CASSETTE SUB-FAMILY C"/>
    <property type="match status" value="1"/>
</dbReference>
<protein>
    <submittedName>
        <fullName evidence="3">Uncharacterized protein</fullName>
    </submittedName>
</protein>
<keyword evidence="1" id="KW-0547">Nucleotide-binding</keyword>
<dbReference type="Gene3D" id="3.40.50.300">
    <property type="entry name" value="P-loop containing nucleotide triphosphate hydrolases"/>
    <property type="match status" value="1"/>
</dbReference>
<feature type="non-terminal residue" evidence="3">
    <location>
        <position position="1"/>
    </location>
</feature>
<feature type="non-terminal residue" evidence="3">
    <location>
        <position position="84"/>
    </location>
</feature>
<proteinExistence type="predicted"/>
<organism evidence="3 4">
    <name type="scientific">Rotaria magnacalcarata</name>
    <dbReference type="NCBI Taxonomy" id="392030"/>
    <lineage>
        <taxon>Eukaryota</taxon>
        <taxon>Metazoa</taxon>
        <taxon>Spiralia</taxon>
        <taxon>Gnathifera</taxon>
        <taxon>Rotifera</taxon>
        <taxon>Eurotatoria</taxon>
        <taxon>Bdelloidea</taxon>
        <taxon>Philodinida</taxon>
        <taxon>Philodinidae</taxon>
        <taxon>Rotaria</taxon>
    </lineage>
</organism>
<evidence type="ECO:0000313" key="3">
    <source>
        <dbReference type="EMBL" id="CAF4464080.1"/>
    </source>
</evidence>
<dbReference type="SUPFAM" id="SSF52540">
    <property type="entry name" value="P-loop containing nucleoside triphosphate hydrolases"/>
    <property type="match status" value="1"/>
</dbReference>
<gene>
    <name evidence="3" type="ORF">SMN809_LOCUS33278</name>
</gene>
<dbReference type="AlphaFoldDB" id="A0A8S2WV42"/>
<sequence>SSITGSIYIDGIDIGCLSLDQLRSHLSVIPQVPILFCGTLRYNLDPFSQYSDEECLQALESVQLKHLVINNPNGLTQLVAESGS</sequence>
<evidence type="ECO:0000256" key="2">
    <source>
        <dbReference type="ARBA" id="ARBA00022840"/>
    </source>
</evidence>